<reference evidence="2" key="1">
    <citation type="journal article" date="2019" name="Plant Biotechnol. J.">
        <title>Genome sequencing of the Australian wild diploid species Gossypium australe highlights disease resistance and delayed gland morphogenesis.</title>
        <authorList>
            <person name="Cai Y."/>
            <person name="Cai X."/>
            <person name="Wang Q."/>
            <person name="Wang P."/>
            <person name="Zhang Y."/>
            <person name="Cai C."/>
            <person name="Xu Y."/>
            <person name="Wang K."/>
            <person name="Zhou Z."/>
            <person name="Wang C."/>
            <person name="Geng S."/>
            <person name="Li B."/>
            <person name="Dong Q."/>
            <person name="Hou Y."/>
            <person name="Wang H."/>
            <person name="Ai P."/>
            <person name="Liu Z."/>
            <person name="Yi F."/>
            <person name="Sun M."/>
            <person name="An G."/>
            <person name="Cheng J."/>
            <person name="Zhang Y."/>
            <person name="Shi Q."/>
            <person name="Xie Y."/>
            <person name="Shi X."/>
            <person name="Chang Y."/>
            <person name="Huang F."/>
            <person name="Chen Y."/>
            <person name="Hong S."/>
            <person name="Mi L."/>
            <person name="Sun Q."/>
            <person name="Zhang L."/>
            <person name="Zhou B."/>
            <person name="Peng R."/>
            <person name="Zhang X."/>
            <person name="Liu F."/>
        </authorList>
    </citation>
    <scope>NUCLEOTIDE SEQUENCE [LARGE SCALE GENOMIC DNA]</scope>
    <source>
        <strain evidence="2">cv. PA1801</strain>
    </source>
</reference>
<protein>
    <submittedName>
        <fullName evidence="1">Required for respiratory growth 1, mitochondrial</fullName>
    </submittedName>
</protein>
<sequence length="116" mass="13697">MALVSFIRQGYHVRPCQDMAMVSFLKKHTRKVSYKTMSGTWHQHQVKRSHVRPYLGYGIGIMRRSHMKVEFTFASAKCANLYDQVTQYCKDNSWNVDVGVRKSHYRHHFGNNLDLF</sequence>
<name>A0A5B6W922_9ROSI</name>
<dbReference type="EMBL" id="SMMG02000004">
    <property type="protein sequence ID" value="KAA3477823.1"/>
    <property type="molecule type" value="Genomic_DNA"/>
</dbReference>
<comment type="caution">
    <text evidence="1">The sequence shown here is derived from an EMBL/GenBank/DDBJ whole genome shotgun (WGS) entry which is preliminary data.</text>
</comment>
<evidence type="ECO:0000313" key="1">
    <source>
        <dbReference type="EMBL" id="KAA3477823.1"/>
    </source>
</evidence>
<dbReference type="AlphaFoldDB" id="A0A5B6W922"/>
<accession>A0A5B6W922</accession>
<gene>
    <name evidence="1" type="ORF">EPI10_011684</name>
</gene>
<proteinExistence type="predicted"/>
<keyword evidence="2" id="KW-1185">Reference proteome</keyword>
<organism evidence="1 2">
    <name type="scientific">Gossypium australe</name>
    <dbReference type="NCBI Taxonomy" id="47621"/>
    <lineage>
        <taxon>Eukaryota</taxon>
        <taxon>Viridiplantae</taxon>
        <taxon>Streptophyta</taxon>
        <taxon>Embryophyta</taxon>
        <taxon>Tracheophyta</taxon>
        <taxon>Spermatophyta</taxon>
        <taxon>Magnoliopsida</taxon>
        <taxon>eudicotyledons</taxon>
        <taxon>Gunneridae</taxon>
        <taxon>Pentapetalae</taxon>
        <taxon>rosids</taxon>
        <taxon>malvids</taxon>
        <taxon>Malvales</taxon>
        <taxon>Malvaceae</taxon>
        <taxon>Malvoideae</taxon>
        <taxon>Gossypium</taxon>
    </lineage>
</organism>
<evidence type="ECO:0000313" key="2">
    <source>
        <dbReference type="Proteomes" id="UP000325315"/>
    </source>
</evidence>
<dbReference type="Proteomes" id="UP000325315">
    <property type="component" value="Unassembled WGS sequence"/>
</dbReference>